<evidence type="ECO:0000256" key="1">
    <source>
        <dbReference type="SAM" id="MobiDB-lite"/>
    </source>
</evidence>
<evidence type="ECO:0000313" key="2">
    <source>
        <dbReference type="EMBL" id="GIX69023.1"/>
    </source>
</evidence>
<sequence length="92" mass="10634">MKCPPRGKSRGEVPRMKLFCRHHRRDQRTISASMEEYLLDFLETLRRLKVVLLVVTDISEMATVKRPVENKKPTARLPMTPTIRPKAGFSGQ</sequence>
<evidence type="ECO:0000313" key="3">
    <source>
        <dbReference type="Proteomes" id="UP001054837"/>
    </source>
</evidence>
<gene>
    <name evidence="2" type="ORF">CDAR_315951</name>
</gene>
<reference evidence="2 3" key="1">
    <citation type="submission" date="2021-06" db="EMBL/GenBank/DDBJ databases">
        <title>Caerostris darwini draft genome.</title>
        <authorList>
            <person name="Kono N."/>
            <person name="Arakawa K."/>
        </authorList>
    </citation>
    <scope>NUCLEOTIDE SEQUENCE [LARGE SCALE GENOMIC DNA]</scope>
</reference>
<dbReference type="AlphaFoldDB" id="A0AAV4M9I9"/>
<keyword evidence="3" id="KW-1185">Reference proteome</keyword>
<proteinExistence type="predicted"/>
<comment type="caution">
    <text evidence="2">The sequence shown here is derived from an EMBL/GenBank/DDBJ whole genome shotgun (WGS) entry which is preliminary data.</text>
</comment>
<name>A0AAV4M9I9_9ARAC</name>
<dbReference type="EMBL" id="BPLQ01000226">
    <property type="protein sequence ID" value="GIX69023.1"/>
    <property type="molecule type" value="Genomic_DNA"/>
</dbReference>
<protein>
    <submittedName>
        <fullName evidence="2">Uncharacterized protein</fullName>
    </submittedName>
</protein>
<dbReference type="Proteomes" id="UP001054837">
    <property type="component" value="Unassembled WGS sequence"/>
</dbReference>
<accession>A0AAV4M9I9</accession>
<feature type="region of interest" description="Disordered" evidence="1">
    <location>
        <begin position="69"/>
        <end position="92"/>
    </location>
</feature>
<organism evidence="2 3">
    <name type="scientific">Caerostris darwini</name>
    <dbReference type="NCBI Taxonomy" id="1538125"/>
    <lineage>
        <taxon>Eukaryota</taxon>
        <taxon>Metazoa</taxon>
        <taxon>Ecdysozoa</taxon>
        <taxon>Arthropoda</taxon>
        <taxon>Chelicerata</taxon>
        <taxon>Arachnida</taxon>
        <taxon>Araneae</taxon>
        <taxon>Araneomorphae</taxon>
        <taxon>Entelegynae</taxon>
        <taxon>Araneoidea</taxon>
        <taxon>Araneidae</taxon>
        <taxon>Caerostris</taxon>
    </lineage>
</organism>